<evidence type="ECO:0000313" key="2">
    <source>
        <dbReference type="Proteomes" id="UP000317288"/>
    </source>
</evidence>
<gene>
    <name evidence="1" type="ORF">FQP89_09905</name>
</gene>
<organism evidence="1 2">
    <name type="scientific">Vreelandella titanicae</name>
    <dbReference type="NCBI Taxonomy" id="664683"/>
    <lineage>
        <taxon>Bacteria</taxon>
        <taxon>Pseudomonadati</taxon>
        <taxon>Pseudomonadota</taxon>
        <taxon>Gammaproteobacteria</taxon>
        <taxon>Oceanospirillales</taxon>
        <taxon>Halomonadaceae</taxon>
        <taxon>Vreelandella</taxon>
    </lineage>
</organism>
<proteinExistence type="predicted"/>
<dbReference type="AlphaFoldDB" id="A0A558J7S5"/>
<name>A0A558J7S5_9GAMM</name>
<accession>A0A558J7S5</accession>
<protein>
    <submittedName>
        <fullName evidence="1">Uncharacterized protein</fullName>
    </submittedName>
</protein>
<dbReference type="Proteomes" id="UP000317288">
    <property type="component" value="Unassembled WGS sequence"/>
</dbReference>
<comment type="caution">
    <text evidence="1">The sequence shown here is derived from an EMBL/GenBank/DDBJ whole genome shotgun (WGS) entry which is preliminary data.</text>
</comment>
<dbReference type="EMBL" id="VNFE01000003">
    <property type="protein sequence ID" value="TVU89663.1"/>
    <property type="molecule type" value="Genomic_DNA"/>
</dbReference>
<sequence length="332" mass="36839">MNTMHRDEIAKCPNCGANINLKVGRYPGGINDSGGWVLKCNACASLFPLEVKNPDDASSVLSGATIIDSWDDEINNRAHTLAKHGVADTGQVVERMRLVTHGEPEGFYNLESRALYRCTACGSELDTKAYEALSEHLESINSAFATYLNWYLANSGGQAPEGISARIAIACTCGRAHETRFYRNFAESFAERAEDYWLIDIAPTAPVSEGDKTLDVDGIFSRDDCIAILEKLLLRWQASHSAVLLAAPFIGFNFPGAKKKVPDLWNWVLKYTNPEKTLLVTRKATFNLLKEVAKGTEIDVEFLKSWGLLNPTLATLDKKKAFFKTDFHAKFY</sequence>
<evidence type="ECO:0000313" key="1">
    <source>
        <dbReference type="EMBL" id="TVU89663.1"/>
    </source>
</evidence>
<reference evidence="1 2" key="1">
    <citation type="submission" date="2019-07" db="EMBL/GenBank/DDBJ databases">
        <title>Diversity of Bacteria from Kongsfjorden, Arctic.</title>
        <authorList>
            <person name="Yu Y."/>
        </authorList>
    </citation>
    <scope>NUCLEOTIDE SEQUENCE [LARGE SCALE GENOMIC DNA]</scope>
    <source>
        <strain evidence="1 2">SM1922</strain>
    </source>
</reference>
<dbReference type="RefSeq" id="WP_144810769.1">
    <property type="nucleotide sequence ID" value="NZ_VNFE01000003.1"/>
</dbReference>